<dbReference type="PANTHER" id="PTHR47505">
    <property type="entry name" value="DNA UTILIZATION PROTEIN YHGH"/>
    <property type="match status" value="1"/>
</dbReference>
<proteinExistence type="inferred from homology"/>
<evidence type="ECO:0000259" key="2">
    <source>
        <dbReference type="Pfam" id="PF00156"/>
    </source>
</evidence>
<accession>A0AAW6CXH0</accession>
<dbReference type="InterPro" id="IPR000836">
    <property type="entry name" value="PRTase_dom"/>
</dbReference>
<evidence type="ECO:0000313" key="3">
    <source>
        <dbReference type="EMBL" id="MDB7982304.1"/>
    </source>
</evidence>
<dbReference type="InterPro" id="IPR051910">
    <property type="entry name" value="ComF/GntX_DNA_util-trans"/>
</dbReference>
<dbReference type="Gene3D" id="3.30.65.10">
    <property type="entry name" value="Bacterial Topoisomerase I, domain 1"/>
    <property type="match status" value="1"/>
</dbReference>
<feature type="domain" description="Phosphoribosyltransferase" evidence="2">
    <location>
        <begin position="288"/>
        <end position="331"/>
    </location>
</feature>
<dbReference type="EMBL" id="JAQLXO010000007">
    <property type="protein sequence ID" value="MDB7982304.1"/>
    <property type="molecule type" value="Genomic_DNA"/>
</dbReference>
<dbReference type="InterPro" id="IPR029057">
    <property type="entry name" value="PRTase-like"/>
</dbReference>
<gene>
    <name evidence="3" type="ORF">PND82_05675</name>
</gene>
<dbReference type="Proteomes" id="UP001212981">
    <property type="component" value="Unassembled WGS sequence"/>
</dbReference>
<dbReference type="GO" id="GO:0016757">
    <property type="term" value="F:glycosyltransferase activity"/>
    <property type="evidence" value="ECO:0007669"/>
    <property type="project" value="UniProtKB-KW"/>
</dbReference>
<name>A0AAW6CXH0_9FIRM</name>
<keyword evidence="3" id="KW-0808">Transferase</keyword>
<organism evidence="3 4">
    <name type="scientific">Faecalicoccus pleomorphus</name>
    <dbReference type="NCBI Taxonomy" id="1323"/>
    <lineage>
        <taxon>Bacteria</taxon>
        <taxon>Bacillati</taxon>
        <taxon>Bacillota</taxon>
        <taxon>Erysipelotrichia</taxon>
        <taxon>Erysipelotrichales</taxon>
        <taxon>Erysipelotrichaceae</taxon>
        <taxon>Faecalicoccus</taxon>
    </lineage>
</organism>
<comment type="caution">
    <text evidence="3">The sequence shown here is derived from an EMBL/GenBank/DDBJ whole genome shotgun (WGS) entry which is preliminary data.</text>
</comment>
<dbReference type="Pfam" id="PF00156">
    <property type="entry name" value="Pribosyltran"/>
    <property type="match status" value="1"/>
</dbReference>
<evidence type="ECO:0000256" key="1">
    <source>
        <dbReference type="ARBA" id="ARBA00008007"/>
    </source>
</evidence>
<comment type="similarity">
    <text evidence="1">Belongs to the ComF/GntX family.</text>
</comment>
<dbReference type="CDD" id="cd06223">
    <property type="entry name" value="PRTases_typeI"/>
    <property type="match status" value="1"/>
</dbReference>
<dbReference type="RefSeq" id="WP_272001888.1">
    <property type="nucleotide sequence ID" value="NZ_JAQLXO010000007.1"/>
</dbReference>
<keyword evidence="3" id="KW-0328">Glycosyltransferase</keyword>
<dbReference type="PANTHER" id="PTHR47505:SF1">
    <property type="entry name" value="DNA UTILIZATION PROTEIN YHGH"/>
    <property type="match status" value="1"/>
</dbReference>
<reference evidence="3" key="1">
    <citation type="submission" date="2023-01" db="EMBL/GenBank/DDBJ databases">
        <title>Human gut microbiome strain richness.</title>
        <authorList>
            <person name="Chen-Liaw A."/>
        </authorList>
    </citation>
    <scope>NUCLEOTIDE SEQUENCE</scope>
    <source>
        <strain evidence="3">D8_m1001271B151109d0_201107</strain>
    </source>
</reference>
<sequence>MWKWTEPSNIKVILLDKDSLNEEYLTYQYRNDIDNVKIFLVSSDNNSRSEKNNSLKYVDTVSLIHQIMEISNCESSQIVAISSDSIFLKEMMQNHIGTVYIGKLKKDALKYVPDFTCQGLTRLSNILKNNHGGYAAEVYVSNPRNRRKISLLNCDSKIQLENGQYNNVFLYFGGRYYPTENTYFIDDPLSRVVIEFKRSYVSYVDDFFNSAVSWISTKEKIDILTYVPRKPSEVLNNSYDRFAPLKLKSCIKKGLVLQCILKCTKDYSQKGSNSITRFENVKGAYELIDAFDVTNKTILILDDVYSTGATMDEIARVLYNHQAKKVIAVLLSVNQMINSVSVQFQHITCPSCGQKMVIKFNHNTGQMFYGCKNYNTHLDKKTLNISEGLNELKILNRLKKETFSDFNDRY</sequence>
<dbReference type="Gene3D" id="3.40.50.2020">
    <property type="match status" value="1"/>
</dbReference>
<evidence type="ECO:0000313" key="4">
    <source>
        <dbReference type="Proteomes" id="UP001212981"/>
    </source>
</evidence>
<protein>
    <submittedName>
        <fullName evidence="3">Phosphoribosyltransferase family protein</fullName>
    </submittedName>
</protein>
<dbReference type="SUPFAM" id="SSF53271">
    <property type="entry name" value="PRTase-like"/>
    <property type="match status" value="1"/>
</dbReference>
<dbReference type="AlphaFoldDB" id="A0AAW6CXH0"/>